<dbReference type="RefSeq" id="WP_254473257.1">
    <property type="nucleotide sequence ID" value="NZ_CP113432.1"/>
</dbReference>
<evidence type="ECO:0000259" key="7">
    <source>
        <dbReference type="Pfam" id="PF13396"/>
    </source>
</evidence>
<keyword evidence="3 6" id="KW-0812">Transmembrane</keyword>
<evidence type="ECO:0000313" key="9">
    <source>
        <dbReference type="Proteomes" id="UP001163624"/>
    </source>
</evidence>
<dbReference type="Pfam" id="PF13396">
    <property type="entry name" value="PLDc_N"/>
    <property type="match status" value="1"/>
</dbReference>
<dbReference type="EMBL" id="CP113432">
    <property type="protein sequence ID" value="WAI51849.1"/>
    <property type="molecule type" value="Genomic_DNA"/>
</dbReference>
<keyword evidence="5 6" id="KW-0472">Membrane</keyword>
<evidence type="ECO:0000256" key="6">
    <source>
        <dbReference type="SAM" id="Phobius"/>
    </source>
</evidence>
<proteinExistence type="predicted"/>
<accession>A0ABY7A6Z1</accession>
<evidence type="ECO:0000256" key="1">
    <source>
        <dbReference type="ARBA" id="ARBA00004651"/>
    </source>
</evidence>
<evidence type="ECO:0000256" key="5">
    <source>
        <dbReference type="ARBA" id="ARBA00023136"/>
    </source>
</evidence>
<evidence type="ECO:0000256" key="3">
    <source>
        <dbReference type="ARBA" id="ARBA00022692"/>
    </source>
</evidence>
<name>A0ABY7A6Z1_9PSED</name>
<keyword evidence="4 6" id="KW-1133">Transmembrane helix</keyword>
<reference evidence="8" key="1">
    <citation type="submission" date="2022-11" db="EMBL/GenBank/DDBJ databases">
        <title>Pseudomonas triclosanedens sp. nov., a triclosan degrader isolated from activated sludge.</title>
        <authorList>
            <person name="Yin Y."/>
            <person name="Lu Z."/>
        </authorList>
    </citation>
    <scope>NUCLEOTIDE SEQUENCE</scope>
    <source>
        <strain evidence="8">ZM23</strain>
    </source>
</reference>
<feature type="domain" description="Cardiolipin synthase N-terminal" evidence="7">
    <location>
        <begin position="15"/>
        <end position="57"/>
    </location>
</feature>
<dbReference type="InterPro" id="IPR027379">
    <property type="entry name" value="CLS_N"/>
</dbReference>
<keyword evidence="2" id="KW-1003">Cell membrane</keyword>
<gene>
    <name evidence="8" type="ORF">OU419_11560</name>
</gene>
<evidence type="ECO:0000313" key="8">
    <source>
        <dbReference type="EMBL" id="WAI51849.1"/>
    </source>
</evidence>
<dbReference type="Proteomes" id="UP001163624">
    <property type="component" value="Chromosome"/>
</dbReference>
<organism evidence="8 9">
    <name type="scientific">Pseudomonas triclosanedens</name>
    <dbReference type="NCBI Taxonomy" id="2961893"/>
    <lineage>
        <taxon>Bacteria</taxon>
        <taxon>Pseudomonadati</taxon>
        <taxon>Pseudomonadota</taxon>
        <taxon>Gammaproteobacteria</taxon>
        <taxon>Pseudomonadales</taxon>
        <taxon>Pseudomonadaceae</taxon>
        <taxon>Pseudomonas</taxon>
    </lineage>
</organism>
<comment type="subcellular location">
    <subcellularLocation>
        <location evidence="1">Cell membrane</location>
        <topology evidence="1">Multi-pass membrane protein</topology>
    </subcellularLocation>
</comment>
<sequence length="63" mass="6784">MGSTLSGLISLVIFALDIWAIINVVRSGADMSMKIIWILVIVILPVLGLIIWAIAGPRGNVRI</sequence>
<keyword evidence="9" id="KW-1185">Reference proteome</keyword>
<evidence type="ECO:0000256" key="4">
    <source>
        <dbReference type="ARBA" id="ARBA00022989"/>
    </source>
</evidence>
<feature type="transmembrane region" description="Helical" evidence="6">
    <location>
        <begin position="36"/>
        <end position="55"/>
    </location>
</feature>
<protein>
    <submittedName>
        <fullName evidence="8">PLDc N-terminal domain-containing protein</fullName>
    </submittedName>
</protein>
<evidence type="ECO:0000256" key="2">
    <source>
        <dbReference type="ARBA" id="ARBA00022475"/>
    </source>
</evidence>